<dbReference type="OrthoDB" id="3533395at2759"/>
<dbReference type="EMBL" id="MU006564">
    <property type="protein sequence ID" value="KAF2750422.1"/>
    <property type="molecule type" value="Genomic_DNA"/>
</dbReference>
<feature type="compositionally biased region" description="Acidic residues" evidence="1">
    <location>
        <begin position="239"/>
        <end position="261"/>
    </location>
</feature>
<feature type="region of interest" description="Disordered" evidence="1">
    <location>
        <begin position="237"/>
        <end position="263"/>
    </location>
</feature>
<gene>
    <name evidence="3" type="ORF">M011DRAFT_465178</name>
</gene>
<proteinExistence type="predicted"/>
<feature type="region of interest" description="Disordered" evidence="1">
    <location>
        <begin position="414"/>
        <end position="433"/>
    </location>
</feature>
<feature type="region of interest" description="Disordered" evidence="1">
    <location>
        <begin position="551"/>
        <end position="626"/>
    </location>
</feature>
<evidence type="ECO:0000313" key="3">
    <source>
        <dbReference type="EMBL" id="KAF2750422.1"/>
    </source>
</evidence>
<feature type="compositionally biased region" description="Low complexity" evidence="1">
    <location>
        <begin position="481"/>
        <end position="491"/>
    </location>
</feature>
<feature type="domain" description="DUF7607" evidence="2">
    <location>
        <begin position="283"/>
        <end position="388"/>
    </location>
</feature>
<dbReference type="Proteomes" id="UP000799440">
    <property type="component" value="Unassembled WGS sequence"/>
</dbReference>
<evidence type="ECO:0000313" key="4">
    <source>
        <dbReference type="Proteomes" id="UP000799440"/>
    </source>
</evidence>
<name>A0A6A6VIH9_9PLEO</name>
<feature type="region of interest" description="Disordered" evidence="1">
    <location>
        <begin position="386"/>
        <end position="405"/>
    </location>
</feature>
<feature type="compositionally biased region" description="Polar residues" evidence="1">
    <location>
        <begin position="152"/>
        <end position="178"/>
    </location>
</feature>
<protein>
    <recommendedName>
        <fullName evidence="2">DUF7607 domain-containing protein</fullName>
    </recommendedName>
</protein>
<accession>A0A6A6VIH9</accession>
<feature type="region of interest" description="Disordered" evidence="1">
    <location>
        <begin position="134"/>
        <end position="181"/>
    </location>
</feature>
<dbReference type="Pfam" id="PF24580">
    <property type="entry name" value="DUF7607"/>
    <property type="match status" value="1"/>
</dbReference>
<reference evidence="3" key="1">
    <citation type="journal article" date="2020" name="Stud. Mycol.">
        <title>101 Dothideomycetes genomes: a test case for predicting lifestyles and emergence of pathogens.</title>
        <authorList>
            <person name="Haridas S."/>
            <person name="Albert R."/>
            <person name="Binder M."/>
            <person name="Bloem J."/>
            <person name="Labutti K."/>
            <person name="Salamov A."/>
            <person name="Andreopoulos B."/>
            <person name="Baker S."/>
            <person name="Barry K."/>
            <person name="Bills G."/>
            <person name="Bluhm B."/>
            <person name="Cannon C."/>
            <person name="Castanera R."/>
            <person name="Culley D."/>
            <person name="Daum C."/>
            <person name="Ezra D."/>
            <person name="Gonzalez J."/>
            <person name="Henrissat B."/>
            <person name="Kuo A."/>
            <person name="Liang C."/>
            <person name="Lipzen A."/>
            <person name="Lutzoni F."/>
            <person name="Magnuson J."/>
            <person name="Mondo S."/>
            <person name="Nolan M."/>
            <person name="Ohm R."/>
            <person name="Pangilinan J."/>
            <person name="Park H.-J."/>
            <person name="Ramirez L."/>
            <person name="Alfaro M."/>
            <person name="Sun H."/>
            <person name="Tritt A."/>
            <person name="Yoshinaga Y."/>
            <person name="Zwiers L.-H."/>
            <person name="Turgeon B."/>
            <person name="Goodwin S."/>
            <person name="Spatafora J."/>
            <person name="Crous P."/>
            <person name="Grigoriev I."/>
        </authorList>
    </citation>
    <scope>NUCLEOTIDE SEQUENCE</scope>
    <source>
        <strain evidence="3">CBS 119925</strain>
    </source>
</reference>
<feature type="region of interest" description="Disordered" evidence="1">
    <location>
        <begin position="452"/>
        <end position="499"/>
    </location>
</feature>
<organism evidence="3 4">
    <name type="scientific">Sporormia fimetaria CBS 119925</name>
    <dbReference type="NCBI Taxonomy" id="1340428"/>
    <lineage>
        <taxon>Eukaryota</taxon>
        <taxon>Fungi</taxon>
        <taxon>Dikarya</taxon>
        <taxon>Ascomycota</taxon>
        <taxon>Pezizomycotina</taxon>
        <taxon>Dothideomycetes</taxon>
        <taxon>Pleosporomycetidae</taxon>
        <taxon>Pleosporales</taxon>
        <taxon>Sporormiaceae</taxon>
        <taxon>Sporormia</taxon>
    </lineage>
</organism>
<feature type="compositionally biased region" description="Low complexity" evidence="1">
    <location>
        <begin position="569"/>
        <end position="582"/>
    </location>
</feature>
<feature type="compositionally biased region" description="Basic and acidic residues" evidence="1">
    <location>
        <begin position="386"/>
        <end position="395"/>
    </location>
</feature>
<dbReference type="AlphaFoldDB" id="A0A6A6VIH9"/>
<sequence length="823" mass="91107">MADPWDWSVSEVVKQLCYTGRLYRDAEIDIRYQPDILSLERHLRERKVDGRALLRRLDDQALRTSFNIIDERQRTSLLSVIEGLRKSSRGYNQFHGQSGERAPEQSAAPVAPAPMLHRTMATTSATALATQTALGTSMAPSARRPHTEGPAPQSTNTGHASQHSTPAVTSKPEGSNAQDEVDVGLSERATRVPITPLNAQTIMKQLEGSKAVTDEFEYLLNHWKDGDAEISLQQLGLGDFEDSSNDEDAEVDQMEEEENDEAAPSQLLIEAGAASEQAKKVTPEELVEIINGYIARYESAWRPKSDEIELWDDFQSADEEERQRTIDETISNIDLYEDRLNTLCGGIMETRFLLKRKVLETCENLDITLDQLNEEKFQLAAYELPERPQKHEHGRTGIQADAHGHSDEIIIVDSDEPDERNSTGANHSADMKNHLDGMQTAEVTRAHMSIGATQAQTSHRPGVPPASESSSTTAVEIIDLGSGSSSPSPGSTRAADDEDDADSIVGASTAAIPIPPGVAQHPTIPLPVANNDASEPTILESIEVDLPLHTPRQPNLLPLTQVPPPPLPTTSRPRLPSRTQPLARTKDRLAVPLPATQPHMQGRRPPPQSITLPHTPRRPRPLPIMHPIPRPPVPTIDRSQIPENASVYTISRWSWAELTSNLDRKRIIMKCLQEAPAPTRESIGARVRVVRRDALIQEIKTCVSTFLDSGYPLATPDPNYTAAGTGAIYFTKLFLSWWLADDYFNSGKAADRVRLVELRGFLQNGVDDPAVFCGWVTFVMDRTFSKEALKNVSRLSQQEVIVISSDDEDARPQASHKKRRVWP</sequence>
<keyword evidence="4" id="KW-1185">Reference proteome</keyword>
<evidence type="ECO:0000259" key="2">
    <source>
        <dbReference type="Pfam" id="PF24580"/>
    </source>
</evidence>
<dbReference type="InterPro" id="IPR056026">
    <property type="entry name" value="DUF7607"/>
</dbReference>
<evidence type="ECO:0000256" key="1">
    <source>
        <dbReference type="SAM" id="MobiDB-lite"/>
    </source>
</evidence>